<protein>
    <submittedName>
        <fullName evidence="1">Uncharacterized protein</fullName>
    </submittedName>
</protein>
<evidence type="ECO:0000313" key="2">
    <source>
        <dbReference type="Proteomes" id="UP001196980"/>
    </source>
</evidence>
<organism evidence="1 2">
    <name type="scientific">Candidatus Magnetobacterium casense</name>
    <dbReference type="NCBI Taxonomy" id="1455061"/>
    <lineage>
        <taxon>Bacteria</taxon>
        <taxon>Pseudomonadati</taxon>
        <taxon>Nitrospirota</taxon>
        <taxon>Thermodesulfovibrionia</taxon>
        <taxon>Thermodesulfovibrionales</taxon>
        <taxon>Candidatus Magnetobacteriaceae</taxon>
        <taxon>Candidatus Magnetobacterium</taxon>
    </lineage>
</organism>
<dbReference type="Proteomes" id="UP001196980">
    <property type="component" value="Unassembled WGS sequence"/>
</dbReference>
<keyword evidence="2" id="KW-1185">Reference proteome</keyword>
<accession>A0ABS6S3N0</accession>
<sequence>MKEMSPQSIAQQSQTEPITQSLYSLADLQKRFNNWRMKRKKRGVIPEELWDSAVRAVQENPPGRVSRVLGLNYLNLKKRVEEGGATQQVNRNKEVSKFVEFDIRQLSIAGIECVVEVEEANGAKMKVQIKNASSVTPMELVRVFLERSR</sequence>
<name>A0ABS6S3N0_9BACT</name>
<dbReference type="RefSeq" id="WP_218254057.1">
    <property type="nucleotide sequence ID" value="NZ_JABXWD010000592.1"/>
</dbReference>
<comment type="caution">
    <text evidence="1">The sequence shown here is derived from an EMBL/GenBank/DDBJ whole genome shotgun (WGS) entry which is preliminary data.</text>
</comment>
<gene>
    <name evidence="1" type="ORF">HWQ67_17860</name>
</gene>
<evidence type="ECO:0000313" key="1">
    <source>
        <dbReference type="EMBL" id="MBV6343441.1"/>
    </source>
</evidence>
<reference evidence="1 2" key="1">
    <citation type="journal article" date="2020" name="J Geophys Res Biogeosci">
        <title>Magnetotaxis as an Adaptation to Enable Bacterial Shuttling of Microbial Sulfur and Sulfur Cycling Across Aquatic Oxic#Anoxic Interfaces.</title>
        <authorList>
            <person name="Li J."/>
            <person name="Liu P."/>
            <person name="Wang J."/>
            <person name="Roberts A.P."/>
            <person name="Pan Y."/>
        </authorList>
    </citation>
    <scope>NUCLEOTIDE SEQUENCE [LARGE SCALE GENOMIC DNA]</scope>
    <source>
        <strain evidence="1 2">MYR-1_YQ</strain>
    </source>
</reference>
<dbReference type="EMBL" id="JABXWD010000592">
    <property type="protein sequence ID" value="MBV6343441.1"/>
    <property type="molecule type" value="Genomic_DNA"/>
</dbReference>
<proteinExistence type="predicted"/>